<evidence type="ECO:0000313" key="1">
    <source>
        <dbReference type="EMBL" id="ORY44417.1"/>
    </source>
</evidence>
<evidence type="ECO:0000313" key="2">
    <source>
        <dbReference type="Proteomes" id="UP000193642"/>
    </source>
</evidence>
<dbReference type="EMBL" id="MCGO01000022">
    <property type="protein sequence ID" value="ORY44417.1"/>
    <property type="molecule type" value="Genomic_DNA"/>
</dbReference>
<dbReference type="InterPro" id="IPR033379">
    <property type="entry name" value="Acid_Pase_AS"/>
</dbReference>
<dbReference type="STRING" id="329046.A0A1Y2CBZ6"/>
<dbReference type="InterPro" id="IPR029033">
    <property type="entry name" value="His_PPase_superfam"/>
</dbReference>
<protein>
    <submittedName>
        <fullName evidence="1">Phosphoglycerate mutase-like protein</fullName>
    </submittedName>
</protein>
<sequence>QEKVKLAVFSGHDTTIAPLLSSLGLFNGELTKWPGFGRNGVQSSPSYDNHYVRMKYNGEKLILPQCQKQSFWKKSTPANYRGDPTLCRLDIFMNAIGNIIPEAYEADCK</sequence>
<dbReference type="OrthoDB" id="10257284at2759"/>
<proteinExistence type="predicted"/>
<name>A0A1Y2CBZ6_9FUNG</name>
<dbReference type="SUPFAM" id="SSF53254">
    <property type="entry name" value="Phosphoglycerate mutase-like"/>
    <property type="match status" value="1"/>
</dbReference>
<reference evidence="1 2" key="1">
    <citation type="submission" date="2016-07" db="EMBL/GenBank/DDBJ databases">
        <title>Pervasive Adenine N6-methylation of Active Genes in Fungi.</title>
        <authorList>
            <consortium name="DOE Joint Genome Institute"/>
            <person name="Mondo S.J."/>
            <person name="Dannebaum R.O."/>
            <person name="Kuo R.C."/>
            <person name="Labutti K."/>
            <person name="Haridas S."/>
            <person name="Kuo A."/>
            <person name="Salamov A."/>
            <person name="Ahrendt S.R."/>
            <person name="Lipzen A."/>
            <person name="Sullivan W."/>
            <person name="Andreopoulos W.B."/>
            <person name="Clum A."/>
            <person name="Lindquist E."/>
            <person name="Daum C."/>
            <person name="Ramamoorthy G.K."/>
            <person name="Gryganskyi A."/>
            <person name="Culley D."/>
            <person name="Magnuson J.K."/>
            <person name="James T.Y."/>
            <person name="O'Malley M.A."/>
            <person name="Stajich J.E."/>
            <person name="Spatafora J.W."/>
            <person name="Visel A."/>
            <person name="Grigoriev I.V."/>
        </authorList>
    </citation>
    <scope>NUCLEOTIDE SEQUENCE [LARGE SCALE GENOMIC DNA]</scope>
    <source>
        <strain evidence="1 2">JEL800</strain>
    </source>
</reference>
<dbReference type="PROSITE" id="PS00778">
    <property type="entry name" value="HIS_ACID_PHOSPHAT_2"/>
    <property type="match status" value="1"/>
</dbReference>
<keyword evidence="2" id="KW-1185">Reference proteome</keyword>
<dbReference type="Gene3D" id="3.40.50.1240">
    <property type="entry name" value="Phosphoglycerate mutase-like"/>
    <property type="match status" value="1"/>
</dbReference>
<comment type="caution">
    <text evidence="1">The sequence shown here is derived from an EMBL/GenBank/DDBJ whole genome shotgun (WGS) entry which is preliminary data.</text>
</comment>
<accession>A0A1Y2CBZ6</accession>
<dbReference type="AlphaFoldDB" id="A0A1Y2CBZ6"/>
<gene>
    <name evidence="1" type="ORF">BCR33DRAFT_716951</name>
</gene>
<dbReference type="Proteomes" id="UP000193642">
    <property type="component" value="Unassembled WGS sequence"/>
</dbReference>
<organism evidence="1 2">
    <name type="scientific">Rhizoclosmatium globosum</name>
    <dbReference type="NCBI Taxonomy" id="329046"/>
    <lineage>
        <taxon>Eukaryota</taxon>
        <taxon>Fungi</taxon>
        <taxon>Fungi incertae sedis</taxon>
        <taxon>Chytridiomycota</taxon>
        <taxon>Chytridiomycota incertae sedis</taxon>
        <taxon>Chytridiomycetes</taxon>
        <taxon>Chytridiales</taxon>
        <taxon>Chytriomycetaceae</taxon>
        <taxon>Rhizoclosmatium</taxon>
    </lineage>
</organism>
<feature type="non-terminal residue" evidence="1">
    <location>
        <position position="1"/>
    </location>
</feature>